<feature type="region of interest" description="Disordered" evidence="1">
    <location>
        <begin position="238"/>
        <end position="395"/>
    </location>
</feature>
<proteinExistence type="predicted"/>
<feature type="compositionally biased region" description="Acidic residues" evidence="1">
    <location>
        <begin position="166"/>
        <end position="192"/>
    </location>
</feature>
<feature type="compositionally biased region" description="Basic and acidic residues" evidence="1">
    <location>
        <begin position="99"/>
        <end position="119"/>
    </location>
</feature>
<dbReference type="Pfam" id="PF05841">
    <property type="entry name" value="Apc15p"/>
    <property type="match status" value="1"/>
</dbReference>
<evidence type="ECO:0000313" key="2">
    <source>
        <dbReference type="EMBL" id="OLN95289.1"/>
    </source>
</evidence>
<feature type="compositionally biased region" description="Low complexity" evidence="1">
    <location>
        <begin position="368"/>
        <end position="383"/>
    </location>
</feature>
<feature type="compositionally biased region" description="Acidic residues" evidence="1">
    <location>
        <begin position="135"/>
        <end position="159"/>
    </location>
</feature>
<evidence type="ECO:0000256" key="1">
    <source>
        <dbReference type="SAM" id="MobiDB-lite"/>
    </source>
</evidence>
<evidence type="ECO:0008006" key="4">
    <source>
        <dbReference type="Google" id="ProtNLM"/>
    </source>
</evidence>
<feature type="compositionally biased region" description="Acidic residues" evidence="1">
    <location>
        <begin position="264"/>
        <end position="291"/>
    </location>
</feature>
<feature type="region of interest" description="Disordered" evidence="1">
    <location>
        <begin position="31"/>
        <end position="56"/>
    </location>
</feature>
<name>A0A1Q8S1F8_9PEZI</name>
<organism evidence="2 3">
    <name type="scientific">Colletotrichum chlorophyti</name>
    <dbReference type="NCBI Taxonomy" id="708187"/>
    <lineage>
        <taxon>Eukaryota</taxon>
        <taxon>Fungi</taxon>
        <taxon>Dikarya</taxon>
        <taxon>Ascomycota</taxon>
        <taxon>Pezizomycotina</taxon>
        <taxon>Sordariomycetes</taxon>
        <taxon>Hypocreomycetidae</taxon>
        <taxon>Glomerellales</taxon>
        <taxon>Glomerellaceae</taxon>
        <taxon>Colletotrichum</taxon>
    </lineage>
</organism>
<evidence type="ECO:0000313" key="3">
    <source>
        <dbReference type="Proteomes" id="UP000186583"/>
    </source>
</evidence>
<dbReference type="OrthoDB" id="5320532at2759"/>
<keyword evidence="3" id="KW-1185">Reference proteome</keyword>
<feature type="compositionally biased region" description="Acidic residues" evidence="1">
    <location>
        <begin position="315"/>
        <end position="342"/>
    </location>
</feature>
<sequence>MFGLPDLTPRDSHSIWYTSSRNPIAHAALLEAHEQSDSNNGGNSPSTHASRRAGQLLIERSALAHLRAEEQTAERRRLAVQNFGSAWLKPPGVPKTLHQIREEKREQEEHAEAMRREQLAQELAEAEAGGAEGVLADEGDAEEEEEQRDLDAEIPDAGEESFGFDGGDDEDMDSDEEESGDDDDDDDDENEDDVRPAGRSSPFAWRNQVESEDEGSVDEEARLLDARMRMEADSFRQAVARGDDGEDMFGTEEELEAETRGQILDEEALLAGDEEDLGVDMDADLDDEIPEAGELSGVYEHTDSEDDLSSSSVEASEEQEEEEEEEEGADRDDDDEEEEEGDVSFAPRVELIGAPMSPTEDRGQGPRSSLDLSGLLSVDESSLMDSSPNVRAGRR</sequence>
<comment type="caution">
    <text evidence="2">The sequence shown here is derived from an EMBL/GenBank/DDBJ whole genome shotgun (WGS) entry which is preliminary data.</text>
</comment>
<dbReference type="GO" id="GO:0005680">
    <property type="term" value="C:anaphase-promoting complex"/>
    <property type="evidence" value="ECO:0007669"/>
    <property type="project" value="InterPro"/>
</dbReference>
<feature type="compositionally biased region" description="Polar residues" evidence="1">
    <location>
        <begin position="37"/>
        <end position="48"/>
    </location>
</feature>
<dbReference type="EMBL" id="MPGH01000037">
    <property type="protein sequence ID" value="OLN95289.1"/>
    <property type="molecule type" value="Genomic_DNA"/>
</dbReference>
<dbReference type="InterPro" id="IPR008402">
    <property type="entry name" value="APC_su15/mnd2"/>
</dbReference>
<dbReference type="STRING" id="708187.A0A1Q8S1F8"/>
<dbReference type="AlphaFoldDB" id="A0A1Q8S1F8"/>
<feature type="compositionally biased region" description="Low complexity" evidence="1">
    <location>
        <begin position="120"/>
        <end position="134"/>
    </location>
</feature>
<reference evidence="2 3" key="1">
    <citation type="submission" date="2016-11" db="EMBL/GenBank/DDBJ databases">
        <title>Draft Genome Assembly of Colletotrichum chlorophyti a pathogen of herbaceous plants.</title>
        <authorList>
            <person name="Gan P."/>
            <person name="Narusaka M."/>
            <person name="Tsushima A."/>
            <person name="Narusaka Y."/>
            <person name="Takano Y."/>
            <person name="Shirasu K."/>
        </authorList>
    </citation>
    <scope>NUCLEOTIDE SEQUENCE [LARGE SCALE GENOMIC DNA]</scope>
    <source>
        <strain evidence="2 3">NTL11</strain>
    </source>
</reference>
<gene>
    <name evidence="2" type="ORF">CCHL11_04732</name>
</gene>
<protein>
    <recommendedName>
        <fullName evidence="4">Replicase polyprotein 1a</fullName>
    </recommendedName>
</protein>
<feature type="region of interest" description="Disordered" evidence="1">
    <location>
        <begin position="88"/>
        <end position="218"/>
    </location>
</feature>
<dbReference type="Proteomes" id="UP000186583">
    <property type="component" value="Unassembled WGS sequence"/>
</dbReference>
<dbReference type="GO" id="GO:0031145">
    <property type="term" value="P:anaphase-promoting complex-dependent catabolic process"/>
    <property type="evidence" value="ECO:0007669"/>
    <property type="project" value="InterPro"/>
</dbReference>
<accession>A0A1Q8S1F8</accession>
<feature type="compositionally biased region" description="Acidic residues" evidence="1">
    <location>
        <begin position="244"/>
        <end position="256"/>
    </location>
</feature>